<dbReference type="GeneID" id="85474201"/>
<protein>
    <submittedName>
        <fullName evidence="2">Uncharacterized protein</fullName>
    </submittedName>
</protein>
<evidence type="ECO:0000313" key="2">
    <source>
        <dbReference type="EMBL" id="KAK1656082.1"/>
    </source>
</evidence>
<dbReference type="Proteomes" id="UP001243989">
    <property type="component" value="Unassembled WGS sequence"/>
</dbReference>
<evidence type="ECO:0000256" key="1">
    <source>
        <dbReference type="SAM" id="MobiDB-lite"/>
    </source>
</evidence>
<gene>
    <name evidence="2" type="ORF">BDP81DRAFT_414135</name>
</gene>
<accession>A0AAJ0A415</accession>
<organism evidence="2 3">
    <name type="scientific">Colletotrichum phormii</name>
    <dbReference type="NCBI Taxonomy" id="359342"/>
    <lineage>
        <taxon>Eukaryota</taxon>
        <taxon>Fungi</taxon>
        <taxon>Dikarya</taxon>
        <taxon>Ascomycota</taxon>
        <taxon>Pezizomycotina</taxon>
        <taxon>Sordariomycetes</taxon>
        <taxon>Hypocreomycetidae</taxon>
        <taxon>Glomerellales</taxon>
        <taxon>Glomerellaceae</taxon>
        <taxon>Colletotrichum</taxon>
        <taxon>Colletotrichum acutatum species complex</taxon>
    </lineage>
</organism>
<feature type="region of interest" description="Disordered" evidence="1">
    <location>
        <begin position="25"/>
        <end position="64"/>
    </location>
</feature>
<evidence type="ECO:0000313" key="3">
    <source>
        <dbReference type="Proteomes" id="UP001243989"/>
    </source>
</evidence>
<reference evidence="2" key="1">
    <citation type="submission" date="2021-06" db="EMBL/GenBank/DDBJ databases">
        <title>Comparative genomics, transcriptomics and evolutionary studies reveal genomic signatures of adaptation to plant cell wall in hemibiotrophic fungi.</title>
        <authorList>
            <consortium name="DOE Joint Genome Institute"/>
            <person name="Baroncelli R."/>
            <person name="Diaz J.F."/>
            <person name="Benocci T."/>
            <person name="Peng M."/>
            <person name="Battaglia E."/>
            <person name="Haridas S."/>
            <person name="Andreopoulos W."/>
            <person name="Labutti K."/>
            <person name="Pangilinan J."/>
            <person name="Floch G.L."/>
            <person name="Makela M.R."/>
            <person name="Henrissat B."/>
            <person name="Grigoriev I.V."/>
            <person name="Crouch J.A."/>
            <person name="De Vries R.P."/>
            <person name="Sukno S.A."/>
            <person name="Thon M.R."/>
        </authorList>
    </citation>
    <scope>NUCLEOTIDE SEQUENCE</scope>
    <source>
        <strain evidence="2">CBS 102054</strain>
    </source>
</reference>
<dbReference type="RefSeq" id="XP_060452126.1">
    <property type="nucleotide sequence ID" value="XM_060589339.1"/>
</dbReference>
<comment type="caution">
    <text evidence="2">The sequence shown here is derived from an EMBL/GenBank/DDBJ whole genome shotgun (WGS) entry which is preliminary data.</text>
</comment>
<dbReference type="AlphaFoldDB" id="A0AAJ0A415"/>
<sequence length="90" mass="9894">MFSPQISAAMLRCSQPTTRTIWRSALRGQKTPHPKDAPVGLNILEPPPANQRPAEPVPDTNTTRLAVPHVPRPAGGLHYNWRNHGLCATE</sequence>
<name>A0AAJ0A415_9PEZI</name>
<proteinExistence type="predicted"/>
<keyword evidence="3" id="KW-1185">Reference proteome</keyword>
<dbReference type="EMBL" id="JAHMHQ010000001">
    <property type="protein sequence ID" value="KAK1656082.1"/>
    <property type="molecule type" value="Genomic_DNA"/>
</dbReference>